<keyword evidence="1" id="KW-0472">Membrane</keyword>
<dbReference type="AlphaFoldDB" id="A0A6G1EQ44"/>
<gene>
    <name evidence="2" type="ORF">E2562_027167</name>
</gene>
<accession>A0A6G1EQ44</accession>
<organism evidence="2 3">
    <name type="scientific">Oryza meyeriana var. granulata</name>
    <dbReference type="NCBI Taxonomy" id="110450"/>
    <lineage>
        <taxon>Eukaryota</taxon>
        <taxon>Viridiplantae</taxon>
        <taxon>Streptophyta</taxon>
        <taxon>Embryophyta</taxon>
        <taxon>Tracheophyta</taxon>
        <taxon>Spermatophyta</taxon>
        <taxon>Magnoliopsida</taxon>
        <taxon>Liliopsida</taxon>
        <taxon>Poales</taxon>
        <taxon>Poaceae</taxon>
        <taxon>BOP clade</taxon>
        <taxon>Oryzoideae</taxon>
        <taxon>Oryzeae</taxon>
        <taxon>Oryzinae</taxon>
        <taxon>Oryza</taxon>
        <taxon>Oryza meyeriana</taxon>
    </lineage>
</organism>
<dbReference type="Proteomes" id="UP000479710">
    <property type="component" value="Unassembled WGS sequence"/>
</dbReference>
<dbReference type="EMBL" id="SPHZ02000003">
    <property type="protein sequence ID" value="KAF0926737.1"/>
    <property type="molecule type" value="Genomic_DNA"/>
</dbReference>
<keyword evidence="3" id="KW-1185">Reference proteome</keyword>
<feature type="transmembrane region" description="Helical" evidence="1">
    <location>
        <begin position="47"/>
        <end position="67"/>
    </location>
</feature>
<proteinExistence type="predicted"/>
<evidence type="ECO:0000256" key="1">
    <source>
        <dbReference type="SAM" id="Phobius"/>
    </source>
</evidence>
<evidence type="ECO:0000313" key="2">
    <source>
        <dbReference type="EMBL" id="KAF0926737.1"/>
    </source>
</evidence>
<name>A0A6G1EQ44_9ORYZ</name>
<protein>
    <submittedName>
        <fullName evidence="2">Uncharacterized protein</fullName>
    </submittedName>
</protein>
<keyword evidence="1" id="KW-0812">Transmembrane</keyword>
<comment type="caution">
    <text evidence="2">The sequence shown here is derived from an EMBL/GenBank/DDBJ whole genome shotgun (WGS) entry which is preliminary data.</text>
</comment>
<keyword evidence="1" id="KW-1133">Transmembrane helix</keyword>
<reference evidence="2 3" key="1">
    <citation type="submission" date="2019-11" db="EMBL/GenBank/DDBJ databases">
        <title>Whole genome sequence of Oryza granulata.</title>
        <authorList>
            <person name="Li W."/>
        </authorList>
    </citation>
    <scope>NUCLEOTIDE SEQUENCE [LARGE SCALE GENOMIC DNA]</scope>
    <source>
        <strain evidence="3">cv. Menghai</strain>
        <tissue evidence="2">Leaf</tissue>
    </source>
</reference>
<sequence>MATRMTKGLAVVAGRMLRRPGGLGSSSRGLSAQCNNCQKECIKNTLLLMGLTAAVTSTAIAGVEYISRSFRSGSAAK</sequence>
<evidence type="ECO:0000313" key="3">
    <source>
        <dbReference type="Proteomes" id="UP000479710"/>
    </source>
</evidence>